<protein>
    <recommendedName>
        <fullName evidence="1">DUF4283 domain-containing protein</fullName>
    </recommendedName>
</protein>
<dbReference type="Pfam" id="PF14111">
    <property type="entry name" value="DUF4283"/>
    <property type="match status" value="1"/>
</dbReference>
<dbReference type="InterPro" id="IPR025558">
    <property type="entry name" value="DUF4283"/>
</dbReference>
<dbReference type="PANTHER" id="PTHR34427:SF5">
    <property type="entry name" value="DUF4283 DOMAIN-CONTAINING PROTEIN"/>
    <property type="match status" value="1"/>
</dbReference>
<sequence>MGTESLGFFREGLIHCIKDAGEGKWGREWEEKGRLYSLMRGVNKAGWYLRLGVADSERKRFSIFILKGRGDKGGWVTMEEKLQKLEGVLGRKADKQQARAEGKSVVERSYVEVLKRTSWRTTNSVRLKIEREETLGNLQKLENCIVASWNPKAAGEEDLEKLGRLWAASWALKGNLGLARLERNRALLEFEILEEARSVVSSGNRLLGGFQLGLEHWNPRSGCRTEEEASKEVWVRIVGLPISLWTPTILRRWARILVKTRGGFLSSVLEAEIEEEVYILFLWWEFSPVLRRNMMGCSQASGRKHGEIRGDVVSRAGMRTLPLPVDLMGAQESGLGWEIFANRTQVREWVSMDVMGPGLAKSDPSLGPKDVRRSDGPALSFSLLGSNSLKRRTDGNGVDEGPSIRRRAEVLEGPKLIEGLVRDDPVLLLPQALSKGI</sequence>
<dbReference type="Proteomes" id="UP001168098">
    <property type="component" value="Unassembled WGS sequence"/>
</dbReference>
<dbReference type="EMBL" id="JARBHA010000014">
    <property type="protein sequence ID" value="KAJ9683018.1"/>
    <property type="molecule type" value="Genomic_DNA"/>
</dbReference>
<keyword evidence="3" id="KW-1185">Reference proteome</keyword>
<gene>
    <name evidence="2" type="ORF">PVL29_018847</name>
</gene>
<comment type="caution">
    <text evidence="2">The sequence shown here is derived from an EMBL/GenBank/DDBJ whole genome shotgun (WGS) entry which is preliminary data.</text>
</comment>
<evidence type="ECO:0000313" key="2">
    <source>
        <dbReference type="EMBL" id="KAJ9683018.1"/>
    </source>
</evidence>
<evidence type="ECO:0000313" key="3">
    <source>
        <dbReference type="Proteomes" id="UP001168098"/>
    </source>
</evidence>
<feature type="domain" description="DUF4283" evidence="1">
    <location>
        <begin position="139"/>
        <end position="223"/>
    </location>
</feature>
<accession>A0AA39DFI8</accession>
<dbReference type="PANTHER" id="PTHR34427">
    <property type="entry name" value="DUF4283 DOMAIN PROTEIN"/>
    <property type="match status" value="1"/>
</dbReference>
<evidence type="ECO:0000259" key="1">
    <source>
        <dbReference type="Pfam" id="PF14111"/>
    </source>
</evidence>
<dbReference type="AlphaFoldDB" id="A0AA39DFI8"/>
<name>A0AA39DFI8_VITRO</name>
<organism evidence="2 3">
    <name type="scientific">Vitis rotundifolia</name>
    <name type="common">Muscadine grape</name>
    <dbReference type="NCBI Taxonomy" id="103349"/>
    <lineage>
        <taxon>Eukaryota</taxon>
        <taxon>Viridiplantae</taxon>
        <taxon>Streptophyta</taxon>
        <taxon>Embryophyta</taxon>
        <taxon>Tracheophyta</taxon>
        <taxon>Spermatophyta</taxon>
        <taxon>Magnoliopsida</taxon>
        <taxon>eudicotyledons</taxon>
        <taxon>Gunneridae</taxon>
        <taxon>Pentapetalae</taxon>
        <taxon>rosids</taxon>
        <taxon>Vitales</taxon>
        <taxon>Vitaceae</taxon>
        <taxon>Viteae</taxon>
        <taxon>Vitis</taxon>
    </lineage>
</organism>
<proteinExistence type="predicted"/>
<reference evidence="2 3" key="1">
    <citation type="journal article" date="2023" name="BMC Biotechnol.">
        <title>Vitis rotundifolia cv Carlos genome sequencing.</title>
        <authorList>
            <person name="Huff M."/>
            <person name="Hulse-Kemp A."/>
            <person name="Scheffler B."/>
            <person name="Youngblood R."/>
            <person name="Simpson S."/>
            <person name="Babiker E."/>
            <person name="Staton M."/>
        </authorList>
    </citation>
    <scope>NUCLEOTIDE SEQUENCE [LARGE SCALE GENOMIC DNA]</scope>
    <source>
        <tissue evidence="2">Leaf</tissue>
    </source>
</reference>